<dbReference type="InterPro" id="IPR018950">
    <property type="entry name" value="DiS-bond_isomerase_DsbC/G_N"/>
</dbReference>
<organism evidence="3 4">
    <name type="scientific">Candidatus Accumulibacter aalborgensis</name>
    <dbReference type="NCBI Taxonomy" id="1860102"/>
    <lineage>
        <taxon>Bacteria</taxon>
        <taxon>Pseudomonadati</taxon>
        <taxon>Pseudomonadota</taxon>
        <taxon>Betaproteobacteria</taxon>
        <taxon>Candidatus Accumulibacter</taxon>
    </lineage>
</organism>
<feature type="domain" description="Disulphide bond isomerase DsbC/G N-terminal" evidence="2">
    <location>
        <begin position="33"/>
        <end position="97"/>
    </location>
</feature>
<evidence type="ECO:0000313" key="4">
    <source>
        <dbReference type="Proteomes" id="UP000199169"/>
    </source>
</evidence>
<feature type="chain" id="PRO_5008381833" description="Disulphide bond isomerase DsbC/G N-terminal domain-containing protein" evidence="1">
    <location>
        <begin position="35"/>
        <end position="126"/>
    </location>
</feature>
<name>A0A1A8XVR8_9PROT</name>
<dbReference type="GO" id="GO:0042597">
    <property type="term" value="C:periplasmic space"/>
    <property type="evidence" value="ECO:0007669"/>
    <property type="project" value="InterPro"/>
</dbReference>
<dbReference type="Gene3D" id="3.10.450.70">
    <property type="entry name" value="Disulphide bond isomerase, DsbC/G, N-terminal"/>
    <property type="match status" value="1"/>
</dbReference>
<dbReference type="Pfam" id="PF10411">
    <property type="entry name" value="DsbC_N"/>
    <property type="match status" value="1"/>
</dbReference>
<dbReference type="InterPro" id="IPR009094">
    <property type="entry name" value="DiS-bond_isomerase_DsbC/G_N_sf"/>
</dbReference>
<reference evidence="3 4" key="1">
    <citation type="submission" date="2016-06" db="EMBL/GenBank/DDBJ databases">
        <authorList>
            <person name="Kjaerup R.B."/>
            <person name="Dalgaard T.S."/>
            <person name="Juul-Madsen H.R."/>
        </authorList>
    </citation>
    <scope>NUCLEOTIDE SEQUENCE [LARGE SCALE GENOMIC DNA]</scope>
    <source>
        <strain evidence="3">3</strain>
    </source>
</reference>
<sequence>MLSETPTQQSRRKQISKKLVLLALAAAFSLPTLADEAALKKAVEAKLGAAVTSLTRTPYLGLYEVYANGREVIYTDEKVSVLLVGSLIDGKTMKNVTICTFLYPILSPNSIEKSNTALFPAIDGGL</sequence>
<feature type="signal peptide" evidence="1">
    <location>
        <begin position="1"/>
        <end position="34"/>
    </location>
</feature>
<evidence type="ECO:0000313" key="3">
    <source>
        <dbReference type="EMBL" id="SBT09114.1"/>
    </source>
</evidence>
<protein>
    <recommendedName>
        <fullName evidence="2">Disulphide bond isomerase DsbC/G N-terminal domain-containing protein</fullName>
    </recommendedName>
</protein>
<keyword evidence="1" id="KW-0732">Signal</keyword>
<gene>
    <name evidence="3" type="ORF">ACCAA_670041</name>
</gene>
<dbReference type="EMBL" id="FLQX01000146">
    <property type="protein sequence ID" value="SBT09114.1"/>
    <property type="molecule type" value="Genomic_DNA"/>
</dbReference>
<evidence type="ECO:0000259" key="2">
    <source>
        <dbReference type="Pfam" id="PF10411"/>
    </source>
</evidence>
<dbReference type="AlphaFoldDB" id="A0A1A8XVR8"/>
<evidence type="ECO:0000256" key="1">
    <source>
        <dbReference type="SAM" id="SignalP"/>
    </source>
</evidence>
<accession>A0A1A8XVR8</accession>
<dbReference type="RefSeq" id="WP_245754660.1">
    <property type="nucleotide sequence ID" value="NZ_FLQX01000146.1"/>
</dbReference>
<proteinExistence type="predicted"/>
<dbReference type="SUPFAM" id="SSF54423">
    <property type="entry name" value="DsbC/DsbG N-terminal domain-like"/>
    <property type="match status" value="1"/>
</dbReference>
<keyword evidence="4" id="KW-1185">Reference proteome</keyword>
<dbReference type="STRING" id="1860102.ACCAA_670041"/>
<dbReference type="Proteomes" id="UP000199169">
    <property type="component" value="Unassembled WGS sequence"/>
</dbReference>